<dbReference type="Proteomes" id="UP000001693">
    <property type="component" value="Chromosome"/>
</dbReference>
<protein>
    <submittedName>
        <fullName evidence="1">Uncharacterized protein</fullName>
    </submittedName>
</protein>
<name>B1Y0W7_LEPCP</name>
<dbReference type="EMBL" id="CP001013">
    <property type="protein sequence ID" value="ACB35384.1"/>
    <property type="molecule type" value="Genomic_DNA"/>
</dbReference>
<keyword evidence="2" id="KW-1185">Reference proteome</keyword>
<dbReference type="AlphaFoldDB" id="B1Y0W7"/>
<dbReference type="HOGENOM" id="CLU_1554229_0_0_4"/>
<organism evidence="1 2">
    <name type="scientific">Leptothrix cholodnii (strain ATCC 51168 / LMG 8142 / SP-6)</name>
    <name type="common">Leptothrix discophora (strain SP-6)</name>
    <dbReference type="NCBI Taxonomy" id="395495"/>
    <lineage>
        <taxon>Bacteria</taxon>
        <taxon>Pseudomonadati</taxon>
        <taxon>Pseudomonadota</taxon>
        <taxon>Betaproteobacteria</taxon>
        <taxon>Burkholderiales</taxon>
        <taxon>Sphaerotilaceae</taxon>
        <taxon>Leptothrix</taxon>
    </lineage>
</organism>
<gene>
    <name evidence="1" type="ordered locus">Lcho_3124</name>
</gene>
<sequence>MQADRGAGRFIHSLSFMKNVDIDPLDVQFGLAHDCIRACIFADHIQKTKPKASAWPSLLDMCYSDAIMSWNAIFGTDSQDSHWKNWVAKVSPPKNSPLRPFHRSMIVSCLNTTETAWMHYHQRMTEFRNKRLAHFVHAPVGDPPNITWALHSACLYREWLISLVRAYQDAGFSVRASEKTGQEMLEQFRAQIAEICI</sequence>
<dbReference type="eggNOG" id="ENOG5033M9Y">
    <property type="taxonomic scope" value="Bacteria"/>
</dbReference>
<evidence type="ECO:0000313" key="2">
    <source>
        <dbReference type="Proteomes" id="UP000001693"/>
    </source>
</evidence>
<dbReference type="STRING" id="395495.Lcho_3124"/>
<evidence type="ECO:0000313" key="1">
    <source>
        <dbReference type="EMBL" id="ACB35384.1"/>
    </source>
</evidence>
<accession>B1Y0W7</accession>
<proteinExistence type="predicted"/>
<reference evidence="1 2" key="1">
    <citation type="submission" date="2008-03" db="EMBL/GenBank/DDBJ databases">
        <title>Complete sequence of Leptothrix cholodnii SP-6.</title>
        <authorList>
            <consortium name="US DOE Joint Genome Institute"/>
            <person name="Copeland A."/>
            <person name="Lucas S."/>
            <person name="Lapidus A."/>
            <person name="Glavina del Rio T."/>
            <person name="Dalin E."/>
            <person name="Tice H."/>
            <person name="Bruce D."/>
            <person name="Goodwin L."/>
            <person name="Pitluck S."/>
            <person name="Chertkov O."/>
            <person name="Brettin T."/>
            <person name="Detter J.C."/>
            <person name="Han C."/>
            <person name="Kuske C.R."/>
            <person name="Schmutz J."/>
            <person name="Larimer F."/>
            <person name="Land M."/>
            <person name="Hauser L."/>
            <person name="Kyrpides N."/>
            <person name="Lykidis A."/>
            <person name="Emerson D."/>
            <person name="Richardson P."/>
        </authorList>
    </citation>
    <scope>NUCLEOTIDE SEQUENCE [LARGE SCALE GENOMIC DNA]</scope>
    <source>
        <strain evidence="2">ATCC 51168 / LMG 8142 / SP-6</strain>
    </source>
</reference>
<dbReference type="KEGG" id="lch:Lcho_3124"/>